<dbReference type="EMBL" id="CP074691">
    <property type="protein sequence ID" value="QVL37248.1"/>
    <property type="molecule type" value="Genomic_DNA"/>
</dbReference>
<dbReference type="Proteomes" id="UP000682204">
    <property type="component" value="Chromosome"/>
</dbReference>
<protein>
    <submittedName>
        <fullName evidence="1">NAD-binding protein</fullName>
    </submittedName>
</protein>
<organism evidence="1 2">
    <name type="scientific">Aminirod propionatiphilus</name>
    <dbReference type="NCBI Taxonomy" id="3415223"/>
    <lineage>
        <taxon>Bacteria</taxon>
        <taxon>Thermotogati</taxon>
        <taxon>Synergistota</taxon>
        <taxon>Synergistia</taxon>
        <taxon>Synergistales</taxon>
        <taxon>Aminiphilaceae</taxon>
        <taxon>Aminirod</taxon>
    </lineage>
</organism>
<evidence type="ECO:0000313" key="2">
    <source>
        <dbReference type="Proteomes" id="UP000682204"/>
    </source>
</evidence>
<reference evidence="1" key="1">
    <citation type="submission" date="2021-05" db="EMBL/GenBank/DDBJ databases">
        <title>An isolated secondary fermenter in methanogenic hydrocarbon-degrading communities.</title>
        <authorList>
            <person name="Liu Y.-F."/>
            <person name="Liu Z.-l."/>
        </authorList>
    </citation>
    <scope>NUCLEOTIDE SEQUENCE</scope>
    <source>
        <strain evidence="1">L-13</strain>
    </source>
</reference>
<proteinExistence type="predicted"/>
<name>A0ACD1DYZ5_9BACT</name>
<keyword evidence="2" id="KW-1185">Reference proteome</keyword>
<gene>
    <name evidence="1" type="ORF">KIH16_05725</name>
</gene>
<accession>A0ACD1DYZ5</accession>
<evidence type="ECO:0000313" key="1">
    <source>
        <dbReference type="EMBL" id="QVL37248.1"/>
    </source>
</evidence>
<sequence>MRLLCLSFDHRSSSAALRADQAQFWAGTEPDGGLFFECLTLFTCNRFELFAVPGPLWESDAPSLPPEGHLLQGGDVVRHLLRLLLGLESLALGEEQIVGQFRRAYDEGKKGCGPILHHLCQHGLSLASTLRSRYHPGRAPSAASLMVDRFEEKEGKSRRVFVIGCGRIGLETARILKGRGHDVTLVNRTESKGLQASVSLGLPLLPWSRLHDEAATAEALFVCTASPHPLTDIPPQSFRGSLFDLGGSPQITPSAGRDLVTLDDMASERDRLLGDYGRGLLRLEGEAQEAAEKLWREMEDRRGDVYRRLALARARDVALSRAAKTARRQGWDEKVLEELAWSVVKGVLHPLLEDRGAHAGRAWKLLAREERE</sequence>